<feature type="compositionally biased region" description="Basic residues" evidence="1">
    <location>
        <begin position="81"/>
        <end position="103"/>
    </location>
</feature>
<evidence type="ECO:0000313" key="3">
    <source>
        <dbReference type="Proteomes" id="UP000008207"/>
    </source>
</evidence>
<protein>
    <submittedName>
        <fullName evidence="2">Uncharacterized protein</fullName>
    </submittedName>
</protein>
<feature type="region of interest" description="Disordered" evidence="1">
    <location>
        <begin position="80"/>
        <end position="103"/>
    </location>
</feature>
<dbReference type="AlphaFoldDB" id="B8IDL3"/>
<sequence>MRSTTSASSSRGTGVSLRSNNVPLHKLFPSIYAIHIAHTHLVNAVEVTPIVHRLSPPTSRLYRPSLAWRFREARKPMYGTRRARHGRTGRARHRGKARTSRVRLPHEECDTQHLEAAMYSKRPSKLIFGTLLATPFISLVAVAEQCPQSGEESGPARPASPSVLVRFSQWFIRHGITQERYTFHASGAYEYVRAAGETVRAWEDGSYTVKSDHLILSPEGGRPRTICWRIGTYTGEGYRPILWLSTPDGREEHFSPTMP</sequence>
<evidence type="ECO:0000256" key="1">
    <source>
        <dbReference type="SAM" id="MobiDB-lite"/>
    </source>
</evidence>
<dbReference type="HOGENOM" id="CLU_1072860_0_0_5"/>
<dbReference type="KEGG" id="mno:Mnod_0547"/>
<proteinExistence type="predicted"/>
<keyword evidence="3" id="KW-1185">Reference proteome</keyword>
<evidence type="ECO:0000313" key="2">
    <source>
        <dbReference type="EMBL" id="ACL55585.1"/>
    </source>
</evidence>
<reference evidence="2 3" key="1">
    <citation type="submission" date="2009-01" db="EMBL/GenBank/DDBJ databases">
        <title>Complete sequence of chromosome of Methylobacterium nodulans ORS 2060.</title>
        <authorList>
            <consortium name="US DOE Joint Genome Institute"/>
            <person name="Lucas S."/>
            <person name="Copeland A."/>
            <person name="Lapidus A."/>
            <person name="Glavina del Rio T."/>
            <person name="Dalin E."/>
            <person name="Tice H."/>
            <person name="Bruce D."/>
            <person name="Goodwin L."/>
            <person name="Pitluck S."/>
            <person name="Sims D."/>
            <person name="Brettin T."/>
            <person name="Detter J.C."/>
            <person name="Han C."/>
            <person name="Larimer F."/>
            <person name="Land M."/>
            <person name="Hauser L."/>
            <person name="Kyrpides N."/>
            <person name="Ivanova N."/>
            <person name="Marx C.J."/>
            <person name="Richardson P."/>
        </authorList>
    </citation>
    <scope>NUCLEOTIDE SEQUENCE [LARGE SCALE GENOMIC DNA]</scope>
    <source>
        <strain evidence="3">LMG 21967 / CNCM I-2342 / ORS 2060</strain>
    </source>
</reference>
<name>B8IDL3_METNO</name>
<gene>
    <name evidence="2" type="ordered locus">Mnod_0547</name>
</gene>
<accession>B8IDL3</accession>
<organism evidence="2 3">
    <name type="scientific">Methylobacterium nodulans (strain LMG 21967 / CNCM I-2342 / ORS 2060)</name>
    <dbReference type="NCBI Taxonomy" id="460265"/>
    <lineage>
        <taxon>Bacteria</taxon>
        <taxon>Pseudomonadati</taxon>
        <taxon>Pseudomonadota</taxon>
        <taxon>Alphaproteobacteria</taxon>
        <taxon>Hyphomicrobiales</taxon>
        <taxon>Methylobacteriaceae</taxon>
        <taxon>Methylobacterium</taxon>
    </lineage>
</organism>
<dbReference type="Proteomes" id="UP000008207">
    <property type="component" value="Chromosome"/>
</dbReference>
<dbReference type="EMBL" id="CP001349">
    <property type="protein sequence ID" value="ACL55585.1"/>
    <property type="molecule type" value="Genomic_DNA"/>
</dbReference>